<dbReference type="InterPro" id="IPR057263">
    <property type="entry name" value="COR-B"/>
</dbReference>
<dbReference type="SMART" id="SM00248">
    <property type="entry name" value="ANK"/>
    <property type="match status" value="2"/>
</dbReference>
<keyword evidence="7" id="KW-0677">Repeat</keyword>
<evidence type="ECO:0000256" key="4">
    <source>
        <dbReference type="ARBA" id="ARBA00022527"/>
    </source>
</evidence>
<evidence type="ECO:0000256" key="3">
    <source>
        <dbReference type="ARBA" id="ARBA00012513"/>
    </source>
</evidence>
<comment type="caution">
    <text evidence="19">The sequence shown here is derived from an EMBL/GenBank/DDBJ whole genome shotgun (WGS) entry which is preliminary data.</text>
</comment>
<dbReference type="InterPro" id="IPR032171">
    <property type="entry name" value="COR-A"/>
</dbReference>
<gene>
    <name evidence="19" type="ORF">P5673_032302</name>
</gene>
<evidence type="ECO:0000256" key="15">
    <source>
        <dbReference type="PROSITE-ProRule" id="PRU10141"/>
    </source>
</evidence>
<evidence type="ECO:0000256" key="5">
    <source>
        <dbReference type="ARBA" id="ARBA00022614"/>
    </source>
</evidence>
<comment type="similarity">
    <text evidence="2">Belongs to the protein kinase superfamily. TKL Ser/Thr protein kinase family.</text>
</comment>
<dbReference type="EC" id="2.7.11.1" evidence="3"/>
<comment type="catalytic activity">
    <reaction evidence="13">
        <text>L-seryl-[protein] + ATP = O-phospho-L-seryl-[protein] + ADP + H(+)</text>
        <dbReference type="Rhea" id="RHEA:17989"/>
        <dbReference type="Rhea" id="RHEA-COMP:9863"/>
        <dbReference type="Rhea" id="RHEA-COMP:11604"/>
        <dbReference type="ChEBI" id="CHEBI:15378"/>
        <dbReference type="ChEBI" id="CHEBI:29999"/>
        <dbReference type="ChEBI" id="CHEBI:30616"/>
        <dbReference type="ChEBI" id="CHEBI:83421"/>
        <dbReference type="ChEBI" id="CHEBI:456216"/>
        <dbReference type="EC" id="2.7.11.1"/>
    </reaction>
</comment>
<dbReference type="EMBL" id="JARQWQ010000172">
    <property type="protein sequence ID" value="KAK2547691.1"/>
    <property type="molecule type" value="Genomic_DNA"/>
</dbReference>
<dbReference type="PROSITE" id="PS50088">
    <property type="entry name" value="ANK_REPEAT"/>
    <property type="match status" value="2"/>
</dbReference>
<evidence type="ECO:0000256" key="11">
    <source>
        <dbReference type="ARBA" id="ARBA00023134"/>
    </source>
</evidence>
<dbReference type="SMART" id="SM00220">
    <property type="entry name" value="S_TKc"/>
    <property type="match status" value="1"/>
</dbReference>
<name>A0AAD9PRH1_ACRCE</name>
<evidence type="ECO:0000256" key="2">
    <source>
        <dbReference type="ARBA" id="ARBA00005843"/>
    </source>
</evidence>
<feature type="repeat" description="ANK" evidence="14">
    <location>
        <begin position="78"/>
        <end position="110"/>
    </location>
</feature>
<evidence type="ECO:0000256" key="12">
    <source>
        <dbReference type="ARBA" id="ARBA00047899"/>
    </source>
</evidence>
<organism evidence="19 20">
    <name type="scientific">Acropora cervicornis</name>
    <name type="common">Staghorn coral</name>
    <dbReference type="NCBI Taxonomy" id="6130"/>
    <lineage>
        <taxon>Eukaryota</taxon>
        <taxon>Metazoa</taxon>
        <taxon>Cnidaria</taxon>
        <taxon>Anthozoa</taxon>
        <taxon>Hexacorallia</taxon>
        <taxon>Scleractinia</taxon>
        <taxon>Astrocoeniina</taxon>
        <taxon>Acroporidae</taxon>
        <taxon>Acropora</taxon>
    </lineage>
</organism>
<evidence type="ECO:0000256" key="14">
    <source>
        <dbReference type="PROSITE-ProRule" id="PRU00023"/>
    </source>
</evidence>
<keyword evidence="11" id="KW-0342">GTP-binding</keyword>
<dbReference type="InterPro" id="IPR011047">
    <property type="entry name" value="Quinoprotein_ADH-like_sf"/>
</dbReference>
<dbReference type="Proteomes" id="UP001249851">
    <property type="component" value="Unassembled WGS sequence"/>
</dbReference>
<dbReference type="InterPro" id="IPR008271">
    <property type="entry name" value="Ser/Thr_kinase_AS"/>
</dbReference>
<keyword evidence="8 15" id="KW-0547">Nucleotide-binding</keyword>
<dbReference type="Gene3D" id="3.80.10.10">
    <property type="entry name" value="Ribonuclease Inhibitor"/>
    <property type="match status" value="1"/>
</dbReference>
<dbReference type="PROSITE" id="PS00108">
    <property type="entry name" value="PROTEIN_KINASE_ST"/>
    <property type="match status" value="1"/>
</dbReference>
<dbReference type="GO" id="GO:0005737">
    <property type="term" value="C:cytoplasm"/>
    <property type="evidence" value="ECO:0007669"/>
    <property type="project" value="UniProtKB-ARBA"/>
</dbReference>
<dbReference type="SUPFAM" id="SSF52540">
    <property type="entry name" value="P-loop containing nucleoside triphosphate hydrolases"/>
    <property type="match status" value="1"/>
</dbReference>
<comment type="catalytic activity">
    <reaction evidence="12">
        <text>L-threonyl-[protein] + ATP = O-phospho-L-threonyl-[protein] + ADP + H(+)</text>
        <dbReference type="Rhea" id="RHEA:46608"/>
        <dbReference type="Rhea" id="RHEA-COMP:11060"/>
        <dbReference type="Rhea" id="RHEA-COMP:11605"/>
        <dbReference type="ChEBI" id="CHEBI:15378"/>
        <dbReference type="ChEBI" id="CHEBI:30013"/>
        <dbReference type="ChEBI" id="CHEBI:30616"/>
        <dbReference type="ChEBI" id="CHEBI:61977"/>
        <dbReference type="ChEBI" id="CHEBI:456216"/>
        <dbReference type="EC" id="2.7.11.1"/>
    </reaction>
</comment>
<dbReference type="Pfam" id="PF13855">
    <property type="entry name" value="LRR_8"/>
    <property type="match status" value="1"/>
</dbReference>
<dbReference type="PROSITE" id="PS51450">
    <property type="entry name" value="LRR"/>
    <property type="match status" value="1"/>
</dbReference>
<feature type="domain" description="Roc" evidence="18">
    <location>
        <begin position="498"/>
        <end position="691"/>
    </location>
</feature>
<dbReference type="PROSITE" id="PS50011">
    <property type="entry name" value="PROTEIN_KINASE_DOM"/>
    <property type="match status" value="1"/>
</dbReference>
<dbReference type="SMART" id="SM00369">
    <property type="entry name" value="LRR_TYP"/>
    <property type="match status" value="4"/>
</dbReference>
<dbReference type="Gene3D" id="3.30.70.1390">
    <property type="entry name" value="ROC domain from the Parkinson's disease-associated leucine-rich repeat kinase 2"/>
    <property type="match status" value="1"/>
</dbReference>
<dbReference type="InterPro" id="IPR003591">
    <property type="entry name" value="Leu-rich_rpt_typical-subtyp"/>
</dbReference>
<feature type="domain" description="Protein kinase" evidence="17">
    <location>
        <begin position="1498"/>
        <end position="1763"/>
    </location>
</feature>
<dbReference type="GO" id="GO:0009966">
    <property type="term" value="P:regulation of signal transduction"/>
    <property type="evidence" value="ECO:0007669"/>
    <property type="project" value="UniProtKB-ARBA"/>
</dbReference>
<dbReference type="Gene3D" id="1.10.510.10">
    <property type="entry name" value="Transferase(Phosphotransferase) domain 1"/>
    <property type="match status" value="1"/>
</dbReference>
<evidence type="ECO:0000256" key="13">
    <source>
        <dbReference type="ARBA" id="ARBA00048679"/>
    </source>
</evidence>
<keyword evidence="10 15" id="KW-0067">ATP-binding</keyword>
<dbReference type="Pfam" id="PF08477">
    <property type="entry name" value="Roc"/>
    <property type="match status" value="1"/>
</dbReference>
<dbReference type="Gene3D" id="1.25.40.20">
    <property type="entry name" value="Ankyrin repeat-containing domain"/>
    <property type="match status" value="1"/>
</dbReference>
<evidence type="ECO:0000256" key="6">
    <source>
        <dbReference type="ARBA" id="ARBA00022679"/>
    </source>
</evidence>
<reference evidence="19" key="2">
    <citation type="journal article" date="2023" name="Science">
        <title>Genomic signatures of disease resistance in endangered staghorn corals.</title>
        <authorList>
            <person name="Vollmer S.V."/>
            <person name="Selwyn J.D."/>
            <person name="Despard B.A."/>
            <person name="Roesel C.L."/>
        </authorList>
    </citation>
    <scope>NUCLEOTIDE SEQUENCE</scope>
    <source>
        <strain evidence="19">K2</strain>
    </source>
</reference>
<dbReference type="Pfam" id="PF25497">
    <property type="entry name" value="COR-B"/>
    <property type="match status" value="1"/>
</dbReference>
<dbReference type="PANTHER" id="PTHR44329">
    <property type="entry name" value="SERINE/THREONINE-PROTEIN KINASE TNNI3K-RELATED"/>
    <property type="match status" value="1"/>
</dbReference>
<comment type="cofactor">
    <cofactor evidence="1">
        <name>Mg(2+)</name>
        <dbReference type="ChEBI" id="CHEBI:18420"/>
    </cofactor>
</comment>
<evidence type="ECO:0000256" key="16">
    <source>
        <dbReference type="SAM" id="MobiDB-lite"/>
    </source>
</evidence>
<dbReference type="PROSITE" id="PS51424">
    <property type="entry name" value="ROC"/>
    <property type="match status" value="1"/>
</dbReference>
<dbReference type="InterPro" id="IPR020859">
    <property type="entry name" value="ROC"/>
</dbReference>
<dbReference type="PROSITE" id="PS50297">
    <property type="entry name" value="ANK_REP_REGION"/>
    <property type="match status" value="2"/>
</dbReference>
<feature type="compositionally biased region" description="Acidic residues" evidence="16">
    <location>
        <begin position="1243"/>
        <end position="1252"/>
    </location>
</feature>
<accession>A0AAD9PRH1</accession>
<dbReference type="PROSITE" id="PS00107">
    <property type="entry name" value="PROTEIN_KINASE_ATP"/>
    <property type="match status" value="1"/>
</dbReference>
<protein>
    <recommendedName>
        <fullName evidence="3">non-specific serine/threonine protein kinase</fullName>
        <ecNumber evidence="3">2.7.11.1</ecNumber>
    </recommendedName>
</protein>
<dbReference type="InterPro" id="IPR001611">
    <property type="entry name" value="Leu-rich_rpt"/>
</dbReference>
<dbReference type="SUPFAM" id="SSF52058">
    <property type="entry name" value="L domain-like"/>
    <property type="match status" value="1"/>
</dbReference>
<feature type="compositionally biased region" description="Polar residues" evidence="16">
    <location>
        <begin position="1206"/>
        <end position="1233"/>
    </location>
</feature>
<dbReference type="InterPro" id="IPR056602">
    <property type="entry name" value="Beta-prop_LRRK2"/>
</dbReference>
<dbReference type="InterPro" id="IPR000719">
    <property type="entry name" value="Prot_kinase_dom"/>
</dbReference>
<feature type="region of interest" description="Disordered" evidence="16">
    <location>
        <begin position="1206"/>
        <end position="1294"/>
    </location>
</feature>
<proteinExistence type="inferred from homology"/>
<dbReference type="InterPro" id="IPR011009">
    <property type="entry name" value="Kinase-like_dom_sf"/>
</dbReference>
<dbReference type="PANTHER" id="PTHR44329:SF288">
    <property type="entry name" value="MITOGEN-ACTIVATED PROTEIN KINASE KINASE KINASE 20"/>
    <property type="match status" value="1"/>
</dbReference>
<dbReference type="InterPro" id="IPR051681">
    <property type="entry name" value="Ser/Thr_Kinases-Pseudokinases"/>
</dbReference>
<keyword evidence="6" id="KW-0808">Transferase</keyword>
<evidence type="ECO:0000313" key="19">
    <source>
        <dbReference type="EMBL" id="KAK2547691.1"/>
    </source>
</evidence>
<evidence type="ECO:0000256" key="9">
    <source>
        <dbReference type="ARBA" id="ARBA00022777"/>
    </source>
</evidence>
<dbReference type="GO" id="GO:0005525">
    <property type="term" value="F:GTP binding"/>
    <property type="evidence" value="ECO:0007669"/>
    <property type="project" value="UniProtKB-KW"/>
</dbReference>
<dbReference type="Pfam" id="PF23748">
    <property type="entry name" value="Beta-prop_LRRK2"/>
    <property type="match status" value="1"/>
</dbReference>
<evidence type="ECO:0000256" key="7">
    <source>
        <dbReference type="ARBA" id="ARBA00022737"/>
    </source>
</evidence>
<keyword evidence="9 19" id="KW-0418">Kinase</keyword>
<evidence type="ECO:0000259" key="18">
    <source>
        <dbReference type="PROSITE" id="PS51424"/>
    </source>
</evidence>
<dbReference type="InterPro" id="IPR032675">
    <property type="entry name" value="LRR_dom_sf"/>
</dbReference>
<evidence type="ECO:0000256" key="1">
    <source>
        <dbReference type="ARBA" id="ARBA00001946"/>
    </source>
</evidence>
<dbReference type="InterPro" id="IPR036770">
    <property type="entry name" value="Ankyrin_rpt-contain_sf"/>
</dbReference>
<evidence type="ECO:0000259" key="17">
    <source>
        <dbReference type="PROSITE" id="PS50011"/>
    </source>
</evidence>
<dbReference type="Pfam" id="PF00069">
    <property type="entry name" value="Pkinase"/>
    <property type="match status" value="1"/>
</dbReference>
<dbReference type="GO" id="GO:0004674">
    <property type="term" value="F:protein serine/threonine kinase activity"/>
    <property type="evidence" value="ECO:0007669"/>
    <property type="project" value="UniProtKB-KW"/>
</dbReference>
<dbReference type="Pfam" id="PF12796">
    <property type="entry name" value="Ank_2"/>
    <property type="match status" value="1"/>
</dbReference>
<sequence length="2221" mass="249926">MTASSPTSSNGYLHSLCRQGDDVAIRTYLQGMEDVNMLEESLGFLGHTPLHSATSHGQTKVVRLLLLYGANVNAKAHGSYTPLHIAASMDNADCVIELLAHKADVTSKDEFDKTPYDTAIINRNKRSARILKTEEVKKAARENNPDLMEILTSISLTDVIPSCFKEALLEASRGGHVDAICSLIITAGRHTLQLKNCVIEALKFDYFEAAAMLLTCYAVKHEKRALLKYLISVKVSKDEELEALSELPQDELIRGSVARTRSFSSDGRTFRIAVPIKLALTQKKKEAVGILLLNTRCNKEKKQVEWSRLALGEIDPIWIENITWVEKLSLAFNLLISVPSNISVLENLCLLDLRRNQLKIVPSCLLELPSLRELRLSENKITELPKECNWSPSLRLLYLSDNSLQTLPIRMAEAKLSTLHLAQNNLYEVPPCVCEIITLESLDLSGNPRLTQLPQQMGRLRNILFLKLEHLEQLTDPPDEIKQDGVKTIMYLRNTLRNSKPCYTVKLMLVGRAGQGKTTLMHRLRRDYTYNQNTATNGIDIDEFRYSRNAFGIFNSFAEYTFQVWDFGGQEEFYTTHQCFLSTLALYLLVWNLEEGESGIEMLRGWLDNIFATTSTTNLIIVGTHLDKVRKSKEPGFPERMRQLVKELVKLPKYSNSQIISVYIKEVSCALDNREGIDDLRNTIYDAASNLKKTGLCPVSVMGEKIPHSFRLVADAIQNQRQELNEQGRTPIMHKTEYEALVHDIIRNDDLDIEDSNDLRDVTQFMHERGVLLHYDDPNQDLQDLYFLDPKWLCDLMAGIVTLPNVNSFILNGILDLSNLSLLLRGERFPRHNYSQFIRLLNRFQIACSLDDNRVLIPSKVPVEKPAEATNDKLHYVTVKRIHSFPCIPHGFWNRLIARFLFYVKDMLSTTENVSRSEATRPFQLDPFCCRCPLLLDNFSPGAVVEGSPDLPRARDASFSGSCENAFDFSAEIPGVRYYGTPRAGAYINGRFFGVSDVEERTSRSDSGYEYSSDDDDEVRRTPLSTWNATFAAGSSRLSRNNSFRPKEVFKHGTHPGTRREDKVDDVECSTCCSDSSLPAMSKRFRPDDLNWSLSFASRGTRPEDSFSRTIEQGGFSAPRQASLPWREFKELAISQETSRMKELANGVESASYHPVHPSSDWCSRENEDALMGPSFAGPPAGGEMSTSLEDLNVGVLPSFERSCSTATDESTSYDNTLHFSASGSEQETSCNGFDSFEKQEVGWDETDENMEEVQPLRNEEEKVTGVSHSSDFPHPEQQEALEPSASSRSDPLFHGVPVEDMPTTSPPTISCCDGDSSPHLPHCPLIRDFSVETLPHLPTDLASLIDQGFLHCWKSGVCLQHPRLFVLLSCSPDPNDPDRNLVVTEVSPCQQGRKVLSYVVDHIDTLVREWHQELANTDGYQPKVRQLIPCFVCERLGLEPHNFKFVQCQEQSSKADTICCPKHPRLQVDLHQVVPDIMFHDVDADLLLSHDGISYEDTDGNILGSGGYGKVVRGQYKERAVAIKFYKKDMIDPLRHYREVRKELNVLRRVRHHPFLISVIGVTLRPLCLVLELAEGGTLMSIFQRGDSINRIVLFRIAYQIAEALRFLHALGVIYRDLKPENVLVWSLKEQDDLHVKLIDFGTANFATSTGLVSVTGTPGIHAPEMLECANKEEYTAQVDVYSYAILLYKLITRLVPFEEYDSLPKINAAVISGERPKWREVPVAMIGLPTLTELMLQCWLSRPMSRPTTAKIVEQVCQPAFQCLFAKQPIPSVDQSVRHVCLVPTSREVWLACDGHPGNKIFIYDGRSLDLKFSFPINSYQEKDCSFQIQCMHFMAAHVLIGVRGTFDLVFVYSASGTSHYKLVTTLAFNEQLTSVTSNDEYIFVGLNDARVRCILKSEMKKSDKKRGDRSFKVGRHRILSMVVVQDKLWVSSSRYIFRYFTKPGEVEAFEADAMWYGGPEGMEDNPQTKVSLLKSSLDEQSVFSVCRSLLSKWDVTGIKKHHSVDCATILHALNVTSTEIVPQDSNDASACITCVELTPDTVWAGTASGHILILDALTGHLVTWFHSYEETRTLTFIQDPGQTGTEQGYVISTGKGLRREGLGAKGVCILSPERVWAPPEIKRRVSESKGKTFGVRKVRSPTSPCDDPNAADEPSASVSPCKCTMIMWEAVSKECFARIEAKSGRKRYCGDSADKASCEDYNNFNRCTEENLPQNCEI</sequence>
<dbReference type="Pfam" id="PF16095">
    <property type="entry name" value="COR-A"/>
    <property type="match status" value="1"/>
</dbReference>
<dbReference type="Gene3D" id="3.40.50.300">
    <property type="entry name" value="P-loop containing nucleotide triphosphate hydrolases"/>
    <property type="match status" value="1"/>
</dbReference>
<feature type="binding site" evidence="15">
    <location>
        <position position="1525"/>
    </location>
    <ligand>
        <name>ATP</name>
        <dbReference type="ChEBI" id="CHEBI:30616"/>
    </ligand>
</feature>
<dbReference type="InterPro" id="IPR002110">
    <property type="entry name" value="Ankyrin_rpt"/>
</dbReference>
<dbReference type="GO" id="GO:0005524">
    <property type="term" value="F:ATP binding"/>
    <property type="evidence" value="ECO:0007669"/>
    <property type="project" value="UniProtKB-UniRule"/>
</dbReference>
<keyword evidence="4" id="KW-0723">Serine/threonine-protein kinase</keyword>
<dbReference type="SUPFAM" id="SSF48403">
    <property type="entry name" value="Ankyrin repeat"/>
    <property type="match status" value="1"/>
</dbReference>
<keyword evidence="5" id="KW-0433">Leucine-rich repeat</keyword>
<evidence type="ECO:0000313" key="20">
    <source>
        <dbReference type="Proteomes" id="UP001249851"/>
    </source>
</evidence>
<evidence type="ECO:0000256" key="10">
    <source>
        <dbReference type="ARBA" id="ARBA00022840"/>
    </source>
</evidence>
<dbReference type="InterPro" id="IPR027417">
    <property type="entry name" value="P-loop_NTPase"/>
</dbReference>
<keyword evidence="20" id="KW-1185">Reference proteome</keyword>
<evidence type="ECO:0000256" key="8">
    <source>
        <dbReference type="ARBA" id="ARBA00022741"/>
    </source>
</evidence>
<dbReference type="InterPro" id="IPR017441">
    <property type="entry name" value="Protein_kinase_ATP_BS"/>
</dbReference>
<dbReference type="PRINTS" id="PR00449">
    <property type="entry name" value="RASTRNSFRMNG"/>
</dbReference>
<dbReference type="SUPFAM" id="SSF50998">
    <property type="entry name" value="Quinoprotein alcohol dehydrogenase-like"/>
    <property type="match status" value="1"/>
</dbReference>
<reference evidence="19" key="1">
    <citation type="journal article" date="2023" name="G3 (Bethesda)">
        <title>Whole genome assembly and annotation of the endangered Caribbean coral Acropora cervicornis.</title>
        <authorList>
            <person name="Selwyn J.D."/>
            <person name="Vollmer S.V."/>
        </authorList>
    </citation>
    <scope>NUCLEOTIDE SEQUENCE</scope>
    <source>
        <strain evidence="19">K2</strain>
    </source>
</reference>
<dbReference type="SUPFAM" id="SSF56112">
    <property type="entry name" value="Protein kinase-like (PK-like)"/>
    <property type="match status" value="1"/>
</dbReference>
<keyword evidence="14" id="KW-0040">ANK repeat</keyword>
<feature type="region of interest" description="Disordered" evidence="16">
    <location>
        <begin position="2139"/>
        <end position="2161"/>
    </location>
</feature>
<feature type="repeat" description="ANK" evidence="14">
    <location>
        <begin position="45"/>
        <end position="77"/>
    </location>
</feature>